<protein>
    <submittedName>
        <fullName evidence="1">Uncharacterized protein</fullName>
    </submittedName>
</protein>
<evidence type="ECO:0000313" key="3">
    <source>
        <dbReference type="Proteomes" id="UP000185479"/>
    </source>
</evidence>
<dbReference type="EMBL" id="BJNB01000016">
    <property type="protein sequence ID" value="GEB97728.1"/>
    <property type="molecule type" value="Genomic_DNA"/>
</dbReference>
<dbReference type="GeneID" id="82880963"/>
<evidence type="ECO:0000313" key="2">
    <source>
        <dbReference type="EMBL" id="GEB97728.1"/>
    </source>
</evidence>
<gene>
    <name evidence="2" type="ORF">CFL01nite_12230</name>
    <name evidence="1" type="ORF">CFLV_09675</name>
</gene>
<dbReference type="AlphaFoldDB" id="A0A1L7CNJ3"/>
<dbReference type="Proteomes" id="UP000185479">
    <property type="component" value="Chromosome"/>
</dbReference>
<reference evidence="2 4" key="2">
    <citation type="submission" date="2019-06" db="EMBL/GenBank/DDBJ databases">
        <title>Whole genome shotgun sequence of Corynebacterium flavescens NBRC 14136.</title>
        <authorList>
            <person name="Hosoyama A."/>
            <person name="Uohara A."/>
            <person name="Ohji S."/>
            <person name="Ichikawa N."/>
        </authorList>
    </citation>
    <scope>NUCLEOTIDE SEQUENCE [LARGE SCALE GENOMIC DNA]</scope>
    <source>
        <strain evidence="2 4">NBRC 14136</strain>
    </source>
</reference>
<name>A0A1L7CNJ3_CORFL</name>
<evidence type="ECO:0000313" key="1">
    <source>
        <dbReference type="EMBL" id="APT87416.1"/>
    </source>
</evidence>
<dbReference type="OrthoDB" id="4422288at2"/>
<reference evidence="1 3" key="1">
    <citation type="submission" date="2014-08" db="EMBL/GenBank/DDBJ databases">
        <title>Complete genome sequence of Corynebacterium flavescens OJ8(T)(=DSM 20296(T)), isolated from cheese.</title>
        <authorList>
            <person name="Ruckert C."/>
            <person name="Albersmeier A."/>
            <person name="Winkler A."/>
            <person name="Kalinowski J."/>
        </authorList>
    </citation>
    <scope>NUCLEOTIDE SEQUENCE [LARGE SCALE GENOMIC DNA]</scope>
    <source>
        <strain evidence="1 3">OJ8</strain>
    </source>
</reference>
<proteinExistence type="predicted"/>
<evidence type="ECO:0000313" key="4">
    <source>
        <dbReference type="Proteomes" id="UP000315353"/>
    </source>
</evidence>
<dbReference type="KEGG" id="cfc:CFLV_09675"/>
<accession>A0A1L7CNJ3</accession>
<sequence length="143" mass="16431">MVDANLAKKILHLGKNLAPDRFPVPSPEVKDDWAIALNRELPDAVWRDAVLVWATELVGDRMCTPRDILNAARIAVQRWESTPAGKAELERFRAVRLEEKYRRMLGPAYRPGAVPPRDLAEIEPPNDRDFEELKRRLAEARKR</sequence>
<dbReference type="Proteomes" id="UP000315353">
    <property type="component" value="Unassembled WGS sequence"/>
</dbReference>
<dbReference type="RefSeq" id="WP_075730348.1">
    <property type="nucleotide sequence ID" value="NZ_BJNB01000016.1"/>
</dbReference>
<dbReference type="EMBL" id="CP009246">
    <property type="protein sequence ID" value="APT87416.1"/>
    <property type="molecule type" value="Genomic_DNA"/>
</dbReference>
<keyword evidence="3" id="KW-1185">Reference proteome</keyword>
<organism evidence="1 3">
    <name type="scientific">Corynebacterium flavescens</name>
    <dbReference type="NCBI Taxonomy" id="28028"/>
    <lineage>
        <taxon>Bacteria</taxon>
        <taxon>Bacillati</taxon>
        <taxon>Actinomycetota</taxon>
        <taxon>Actinomycetes</taxon>
        <taxon>Mycobacteriales</taxon>
        <taxon>Corynebacteriaceae</taxon>
        <taxon>Corynebacterium</taxon>
    </lineage>
</organism>